<sequence length="411" mass="47674">MSLSGGMWLLWESFVKVEVLGSDSWFIHCNVDLSMNGKDESFVLSCVYGNPKLAIRKMQWAVLPLLKPQNDEKWIVMGDFNDVTTQTEKRGGRPFNYVQAIPFLDMIASCELIDLGFIGNTFTWTNKQVGRRRIWERLNRTLVNAAWILHFVNTNVYHQMSMTYDHKFLVIEVCNEPNHLPRPFRFEAMWLQGSSYTEQVQLAFEVDAAGSPSFTLCNKLKQCQKNLKWWNKNIFGLLDTKMQDAQHRLEQIQYEILTQTDPGDDLFAAEHTQIQRYNDLLVQQATHWVKCRRQRSFIHRISDPIGAILTERRQIGDRLTDFFANLMTTSEPSLDSEILNVETPALSTEDLLCLVKPIDNKEILFALKQMHPFKAPGPDGFQAIFFHHFWHLVRPQIHGGNTQMQKTLHGL</sequence>
<dbReference type="SUPFAM" id="SSF56219">
    <property type="entry name" value="DNase I-like"/>
    <property type="match status" value="1"/>
</dbReference>
<reference evidence="1 2" key="1">
    <citation type="submission" date="2020-10" db="EMBL/GenBank/DDBJ databases">
        <title>The Coptis chinensis genome and diversification of protoberbering-type alkaloids.</title>
        <authorList>
            <person name="Wang B."/>
            <person name="Shu S."/>
            <person name="Song C."/>
            <person name="Liu Y."/>
        </authorList>
    </citation>
    <scope>NUCLEOTIDE SEQUENCE [LARGE SCALE GENOMIC DNA]</scope>
    <source>
        <strain evidence="1">HL-2020</strain>
        <tissue evidence="1">Leaf</tissue>
    </source>
</reference>
<dbReference type="PANTHER" id="PTHR33710:SF62">
    <property type="entry name" value="DUF4283 DOMAIN PROTEIN"/>
    <property type="match status" value="1"/>
</dbReference>
<protein>
    <recommendedName>
        <fullName evidence="3">Endonuclease/exonuclease/phosphatase domain-containing protein</fullName>
    </recommendedName>
</protein>
<gene>
    <name evidence="1" type="ORF">IFM89_020456</name>
</gene>
<evidence type="ECO:0000313" key="1">
    <source>
        <dbReference type="EMBL" id="KAF9593160.1"/>
    </source>
</evidence>
<dbReference type="EMBL" id="JADFTS010000008">
    <property type="protein sequence ID" value="KAF9593160.1"/>
    <property type="molecule type" value="Genomic_DNA"/>
</dbReference>
<organism evidence="1 2">
    <name type="scientific">Coptis chinensis</name>
    <dbReference type="NCBI Taxonomy" id="261450"/>
    <lineage>
        <taxon>Eukaryota</taxon>
        <taxon>Viridiplantae</taxon>
        <taxon>Streptophyta</taxon>
        <taxon>Embryophyta</taxon>
        <taxon>Tracheophyta</taxon>
        <taxon>Spermatophyta</taxon>
        <taxon>Magnoliopsida</taxon>
        <taxon>Ranunculales</taxon>
        <taxon>Ranunculaceae</taxon>
        <taxon>Coptidoideae</taxon>
        <taxon>Coptis</taxon>
    </lineage>
</organism>
<dbReference type="Proteomes" id="UP000631114">
    <property type="component" value="Unassembled WGS sequence"/>
</dbReference>
<evidence type="ECO:0000313" key="2">
    <source>
        <dbReference type="Proteomes" id="UP000631114"/>
    </source>
</evidence>
<dbReference type="PANTHER" id="PTHR33710">
    <property type="entry name" value="BNAC02G09200D PROTEIN"/>
    <property type="match status" value="1"/>
</dbReference>
<dbReference type="Gene3D" id="3.60.10.10">
    <property type="entry name" value="Endonuclease/exonuclease/phosphatase"/>
    <property type="match status" value="1"/>
</dbReference>
<dbReference type="InterPro" id="IPR036691">
    <property type="entry name" value="Endo/exonu/phosph_ase_sf"/>
</dbReference>
<accession>A0A835H6H7</accession>
<evidence type="ECO:0008006" key="3">
    <source>
        <dbReference type="Google" id="ProtNLM"/>
    </source>
</evidence>
<proteinExistence type="predicted"/>
<comment type="caution">
    <text evidence="1">The sequence shown here is derived from an EMBL/GenBank/DDBJ whole genome shotgun (WGS) entry which is preliminary data.</text>
</comment>
<dbReference type="AlphaFoldDB" id="A0A835H6H7"/>
<keyword evidence="2" id="KW-1185">Reference proteome</keyword>
<dbReference type="OrthoDB" id="1108279at2759"/>
<name>A0A835H6H7_9MAGN</name>